<accession>A0ABT2ZNW8</accession>
<keyword evidence="3" id="KW-1185">Reference proteome</keyword>
<evidence type="ECO:0000313" key="2">
    <source>
        <dbReference type="EMBL" id="MCV2872446.1"/>
    </source>
</evidence>
<feature type="domain" description="Magnesium transporter MgtE intracellular" evidence="1">
    <location>
        <begin position="126"/>
        <end position="181"/>
    </location>
</feature>
<protein>
    <recommendedName>
        <fullName evidence="1">Magnesium transporter MgtE intracellular domain-containing protein</fullName>
    </recommendedName>
</protein>
<sequence>MTGKAAKVKQARKARRASRGTLVVIAVLLGLSGLIRIGSGAVHALTKEEPAVHTEDSGACTPDDGALAMLTDLRAREERLSRREGMIADRSQALNLAKAEIDKKLAALVAAEEKLAATLTLADEAADADVARLVAVYEKMKPKDAASLFSEMDPEFAAGFLARMKPDAAAQVMAGLEPKTAYTISVLLAGRNAAAPRN</sequence>
<dbReference type="InterPro" id="IPR006668">
    <property type="entry name" value="Mg_transptr_MgtE_intracell_dom"/>
</dbReference>
<dbReference type="Proteomes" id="UP001652564">
    <property type="component" value="Unassembled WGS sequence"/>
</dbReference>
<dbReference type="EMBL" id="JAOWKZ010000002">
    <property type="protein sequence ID" value="MCV2872446.1"/>
    <property type="molecule type" value="Genomic_DNA"/>
</dbReference>
<reference evidence="2 3" key="1">
    <citation type="submission" date="2022-10" db="EMBL/GenBank/DDBJ databases">
        <title>Defluviimonas sp. nov., isolated from ocean surface sediments.</title>
        <authorList>
            <person name="He W."/>
            <person name="Wang L."/>
            <person name="Zhang D.-F."/>
        </authorList>
    </citation>
    <scope>NUCLEOTIDE SEQUENCE [LARGE SCALE GENOMIC DNA]</scope>
    <source>
        <strain evidence="2 3">WL0050</strain>
    </source>
</reference>
<name>A0ABT2ZNW8_9RHOB</name>
<comment type="caution">
    <text evidence="2">The sequence shown here is derived from an EMBL/GenBank/DDBJ whole genome shotgun (WGS) entry which is preliminary data.</text>
</comment>
<proteinExistence type="predicted"/>
<evidence type="ECO:0000259" key="1">
    <source>
        <dbReference type="Pfam" id="PF03448"/>
    </source>
</evidence>
<dbReference type="SUPFAM" id="SSF158791">
    <property type="entry name" value="MgtE N-terminal domain-like"/>
    <property type="match status" value="1"/>
</dbReference>
<evidence type="ECO:0000313" key="3">
    <source>
        <dbReference type="Proteomes" id="UP001652564"/>
    </source>
</evidence>
<dbReference type="Gene3D" id="1.10.220.30">
    <property type="match status" value="1"/>
</dbReference>
<gene>
    <name evidence="2" type="ORF">OEZ71_09070</name>
</gene>
<dbReference type="RefSeq" id="WP_263739628.1">
    <property type="nucleotide sequence ID" value="NZ_JAOWKZ010000002.1"/>
</dbReference>
<organism evidence="2 3">
    <name type="scientific">Albidovulum litorale</name>
    <dbReference type="NCBI Taxonomy" id="2984134"/>
    <lineage>
        <taxon>Bacteria</taxon>
        <taxon>Pseudomonadati</taxon>
        <taxon>Pseudomonadota</taxon>
        <taxon>Alphaproteobacteria</taxon>
        <taxon>Rhodobacterales</taxon>
        <taxon>Paracoccaceae</taxon>
        <taxon>Albidovulum</taxon>
    </lineage>
</organism>
<dbReference type="Pfam" id="PF03448">
    <property type="entry name" value="MgtE_N"/>
    <property type="match status" value="1"/>
</dbReference>